<dbReference type="InterPro" id="IPR048711">
    <property type="entry name" value="WHD_Rv2258c"/>
</dbReference>
<dbReference type="OMA" id="QNICISG"/>
<dbReference type="OrthoDB" id="565050at2759"/>
<accession>A0A9J7L7J9</accession>
<name>A0A9J7L7J9_BRAFL</name>
<sequence>MADDQTTAETAEQFALRLTTTVSSGFVTLAVAIGVRTGLFVKLGDQNGPRTSAQIAEAAGMKERYVREWLAIMVTARIMEYDREQRTYFLPSHRRDVLKSAQMPEGLRLQAGVATNVADCFKLDGPEGVPYSAYPEFQAWQADIRKQQVETNLVSKFVPMIPGLKERLESGIRVHDAGCGRGIPTLILAQHFRNSTFVGTDLDRDAVQWAATESNRLGLVNTKFQVQDLAKLPADWSDSFDYVLAWDAIHDQADPEVVLREIYRTTKSSGLFSMVDIRGHTELADNLDDPAAPMLYGASLLHCMPVSLYFGGRGLGTMWGQELAVSMLREARFTNIRCLDVPDSPANLHFLCQKP</sequence>
<dbReference type="InterPro" id="IPR029063">
    <property type="entry name" value="SAM-dependent_MTases_sf"/>
</dbReference>
<reference evidence="3" key="1">
    <citation type="journal article" date="2020" name="Nat. Ecol. Evol.">
        <title>Deeply conserved synteny resolves early events in vertebrate evolution.</title>
        <authorList>
            <person name="Simakov O."/>
            <person name="Marletaz F."/>
            <person name="Yue J.X."/>
            <person name="O'Connell B."/>
            <person name="Jenkins J."/>
            <person name="Brandt A."/>
            <person name="Calef R."/>
            <person name="Tung C.H."/>
            <person name="Huang T.K."/>
            <person name="Schmutz J."/>
            <person name="Satoh N."/>
            <person name="Yu J.K."/>
            <person name="Putnam N.H."/>
            <person name="Green R.E."/>
            <person name="Rokhsar D.S."/>
        </authorList>
    </citation>
    <scope>NUCLEOTIDE SEQUENCE [LARGE SCALE GENOMIC DNA]</scope>
    <source>
        <strain evidence="3">S238N-H82</strain>
    </source>
</reference>
<evidence type="ECO:0000259" key="2">
    <source>
        <dbReference type="Pfam" id="PF21320"/>
    </source>
</evidence>
<feature type="domain" description="Methyltransferase" evidence="1">
    <location>
        <begin position="169"/>
        <end position="289"/>
    </location>
</feature>
<dbReference type="KEGG" id="bfo:118416133"/>
<dbReference type="InterPro" id="IPR036388">
    <property type="entry name" value="WH-like_DNA-bd_sf"/>
</dbReference>
<evidence type="ECO:0000313" key="4">
    <source>
        <dbReference type="RefSeq" id="XP_035677103.1"/>
    </source>
</evidence>
<dbReference type="Proteomes" id="UP000001554">
    <property type="component" value="Chromosome 5"/>
</dbReference>
<dbReference type="Pfam" id="PF13847">
    <property type="entry name" value="Methyltransf_31"/>
    <property type="match status" value="1"/>
</dbReference>
<feature type="domain" description="S-adenosylmethionine-dependent methyltransferase Rv2258c-like winged HTH" evidence="2">
    <location>
        <begin position="26"/>
        <end position="98"/>
    </location>
</feature>
<dbReference type="InterPro" id="IPR053173">
    <property type="entry name" value="SAM-binding_MTase"/>
</dbReference>
<dbReference type="PANTHER" id="PTHR45128">
    <property type="entry name" value="METHYLTRANSFERASE TYPE 11"/>
    <property type="match status" value="1"/>
</dbReference>
<gene>
    <name evidence="4" type="primary">LOC118416133</name>
</gene>
<reference evidence="4" key="2">
    <citation type="submission" date="2025-08" db="UniProtKB">
        <authorList>
            <consortium name="RefSeq"/>
        </authorList>
    </citation>
    <scope>IDENTIFICATION</scope>
    <source>
        <strain evidence="4">S238N-H82</strain>
        <tissue evidence="4">Testes</tissue>
    </source>
</reference>
<dbReference type="Gene3D" id="3.40.50.150">
    <property type="entry name" value="Vaccinia Virus protein VP39"/>
    <property type="match status" value="1"/>
</dbReference>
<evidence type="ECO:0000259" key="1">
    <source>
        <dbReference type="Pfam" id="PF13847"/>
    </source>
</evidence>
<keyword evidence="3" id="KW-1185">Reference proteome</keyword>
<dbReference type="InterPro" id="IPR025714">
    <property type="entry name" value="Methyltranfer_dom"/>
</dbReference>
<dbReference type="SUPFAM" id="SSF46785">
    <property type="entry name" value="Winged helix' DNA-binding domain"/>
    <property type="match status" value="1"/>
</dbReference>
<dbReference type="RefSeq" id="XP_035677103.1">
    <property type="nucleotide sequence ID" value="XM_035821210.1"/>
</dbReference>
<dbReference type="Gene3D" id="1.10.10.10">
    <property type="entry name" value="Winged helix-like DNA-binding domain superfamily/Winged helix DNA-binding domain"/>
    <property type="match status" value="1"/>
</dbReference>
<dbReference type="SUPFAM" id="SSF53335">
    <property type="entry name" value="S-adenosyl-L-methionine-dependent methyltransferases"/>
    <property type="match status" value="1"/>
</dbReference>
<dbReference type="GeneID" id="118416133"/>
<dbReference type="InterPro" id="IPR036390">
    <property type="entry name" value="WH_DNA-bd_sf"/>
</dbReference>
<protein>
    <submittedName>
        <fullName evidence="4">Uncharacterized protein LOC118416133</fullName>
    </submittedName>
</protein>
<proteinExistence type="predicted"/>
<dbReference type="PANTHER" id="PTHR45128:SF1">
    <property type="entry name" value="S-ADENOSYLMETHIONINE-DEPENDENT METHYLTRANSFERASE RV2258C"/>
    <property type="match status" value="1"/>
</dbReference>
<dbReference type="Pfam" id="PF21320">
    <property type="entry name" value="WHD_Rv2258c"/>
    <property type="match status" value="1"/>
</dbReference>
<evidence type="ECO:0000313" key="3">
    <source>
        <dbReference type="Proteomes" id="UP000001554"/>
    </source>
</evidence>
<dbReference type="AlphaFoldDB" id="A0A9J7L7J9"/>
<dbReference type="CDD" id="cd02440">
    <property type="entry name" value="AdoMet_MTases"/>
    <property type="match status" value="1"/>
</dbReference>
<organism evidence="3 4">
    <name type="scientific">Branchiostoma floridae</name>
    <name type="common">Florida lancelet</name>
    <name type="synonym">Amphioxus</name>
    <dbReference type="NCBI Taxonomy" id="7739"/>
    <lineage>
        <taxon>Eukaryota</taxon>
        <taxon>Metazoa</taxon>
        <taxon>Chordata</taxon>
        <taxon>Cephalochordata</taxon>
        <taxon>Leptocardii</taxon>
        <taxon>Amphioxiformes</taxon>
        <taxon>Branchiostomatidae</taxon>
        <taxon>Branchiostoma</taxon>
    </lineage>
</organism>